<keyword evidence="1" id="KW-0472">Membrane</keyword>
<accession>A0A8B6HRH3</accession>
<feature type="transmembrane region" description="Helical" evidence="1">
    <location>
        <begin position="213"/>
        <end position="230"/>
    </location>
</feature>
<reference evidence="2" key="1">
    <citation type="submission" date="2018-11" db="EMBL/GenBank/DDBJ databases">
        <authorList>
            <person name="Alioto T."/>
            <person name="Alioto T."/>
        </authorList>
    </citation>
    <scope>NUCLEOTIDE SEQUENCE</scope>
</reference>
<protein>
    <submittedName>
        <fullName evidence="2">Uncharacterized protein</fullName>
    </submittedName>
</protein>
<dbReference type="EMBL" id="UYJE01010514">
    <property type="protein sequence ID" value="VDI83949.1"/>
    <property type="molecule type" value="Genomic_DNA"/>
</dbReference>
<keyword evidence="1" id="KW-0812">Transmembrane</keyword>
<name>A0A8B6HRH3_MYTGA</name>
<dbReference type="Proteomes" id="UP000596742">
    <property type="component" value="Unassembled WGS sequence"/>
</dbReference>
<comment type="caution">
    <text evidence="2">The sequence shown here is derived from an EMBL/GenBank/DDBJ whole genome shotgun (WGS) entry which is preliminary data.</text>
</comment>
<gene>
    <name evidence="2" type="ORF">MGAL_10B012568</name>
</gene>
<organism evidence="2 3">
    <name type="scientific">Mytilus galloprovincialis</name>
    <name type="common">Mediterranean mussel</name>
    <dbReference type="NCBI Taxonomy" id="29158"/>
    <lineage>
        <taxon>Eukaryota</taxon>
        <taxon>Metazoa</taxon>
        <taxon>Spiralia</taxon>
        <taxon>Lophotrochozoa</taxon>
        <taxon>Mollusca</taxon>
        <taxon>Bivalvia</taxon>
        <taxon>Autobranchia</taxon>
        <taxon>Pteriomorphia</taxon>
        <taxon>Mytilida</taxon>
        <taxon>Mytiloidea</taxon>
        <taxon>Mytilidae</taxon>
        <taxon>Mytilinae</taxon>
        <taxon>Mytilus</taxon>
    </lineage>
</organism>
<evidence type="ECO:0000313" key="2">
    <source>
        <dbReference type="EMBL" id="VDI83949.1"/>
    </source>
</evidence>
<evidence type="ECO:0000313" key="3">
    <source>
        <dbReference type="Proteomes" id="UP000596742"/>
    </source>
</evidence>
<proteinExistence type="predicted"/>
<keyword evidence="3" id="KW-1185">Reference proteome</keyword>
<feature type="non-terminal residue" evidence="2">
    <location>
        <position position="1"/>
    </location>
</feature>
<sequence>FSPITWSKMRGIGVFYNKVKQLLLTNRDKVDRYIDHMTLMAVAGVCYPIYTIGRMHMKTKEDSPLTKQKYALIGDKTITDKVEQEIRRKLGHPVKPFYLMKWRYTEIEKIESEEQFKKLQNDNKPITLYLCTSSTTDLTSKNVFLPSSTKDLPKSITKLNIIVVERAEDDLETVNKCVTSLDARSDIKALFNNTSVLLFTPDANRDMNIQYELALITISVYILAALIFILKKKS</sequence>
<evidence type="ECO:0000256" key="1">
    <source>
        <dbReference type="SAM" id="Phobius"/>
    </source>
</evidence>
<keyword evidence="1" id="KW-1133">Transmembrane helix</keyword>
<dbReference type="AlphaFoldDB" id="A0A8B6HRH3"/>